<dbReference type="InterPro" id="IPR004960">
    <property type="entry name" value="LipA_acyltrans"/>
</dbReference>
<dbReference type="OrthoDB" id="9801955at2"/>
<name>A0A7J5AL72_9FLAO</name>
<keyword evidence="7" id="KW-0812">Transmembrane</keyword>
<evidence type="ECO:0000313" key="9">
    <source>
        <dbReference type="Proteomes" id="UP000467305"/>
    </source>
</evidence>
<proteinExistence type="predicted"/>
<evidence type="ECO:0000256" key="7">
    <source>
        <dbReference type="SAM" id="Phobius"/>
    </source>
</evidence>
<keyword evidence="2" id="KW-1003">Cell membrane</keyword>
<evidence type="ECO:0000256" key="5">
    <source>
        <dbReference type="ARBA" id="ARBA00023136"/>
    </source>
</evidence>
<dbReference type="PANTHER" id="PTHR30606:SF10">
    <property type="entry name" value="PHOSPHATIDYLINOSITOL MANNOSIDE ACYLTRANSFERASE"/>
    <property type="match status" value="1"/>
</dbReference>
<dbReference type="Proteomes" id="UP000467305">
    <property type="component" value="Unassembled WGS sequence"/>
</dbReference>
<comment type="subcellular location">
    <subcellularLocation>
        <location evidence="1">Cell inner membrane</location>
    </subcellularLocation>
</comment>
<evidence type="ECO:0000313" key="8">
    <source>
        <dbReference type="EMBL" id="KAB1158357.1"/>
    </source>
</evidence>
<dbReference type="GO" id="GO:0016746">
    <property type="term" value="F:acyltransferase activity"/>
    <property type="evidence" value="ECO:0007669"/>
    <property type="project" value="UniProtKB-KW"/>
</dbReference>
<protein>
    <submittedName>
        <fullName evidence="8">Lipid A biosynthesis acyltransferase</fullName>
    </submittedName>
</protein>
<comment type="caution">
    <text evidence="8">The sequence shown here is derived from an EMBL/GenBank/DDBJ whole genome shotgun (WGS) entry which is preliminary data.</text>
</comment>
<keyword evidence="7" id="KW-1133">Transmembrane helix</keyword>
<dbReference type="Pfam" id="PF03279">
    <property type="entry name" value="Lip_A_acyltrans"/>
    <property type="match status" value="1"/>
</dbReference>
<dbReference type="PANTHER" id="PTHR30606">
    <property type="entry name" value="LIPID A BIOSYNTHESIS LAUROYL ACYLTRANSFERASE"/>
    <property type="match status" value="1"/>
</dbReference>
<evidence type="ECO:0000256" key="2">
    <source>
        <dbReference type="ARBA" id="ARBA00022475"/>
    </source>
</evidence>
<evidence type="ECO:0000256" key="6">
    <source>
        <dbReference type="ARBA" id="ARBA00023315"/>
    </source>
</evidence>
<accession>A0A7J5AL72</accession>
<keyword evidence="4 8" id="KW-0808">Transferase</keyword>
<evidence type="ECO:0000256" key="1">
    <source>
        <dbReference type="ARBA" id="ARBA00004533"/>
    </source>
</evidence>
<feature type="transmembrane region" description="Helical" evidence="7">
    <location>
        <begin position="23"/>
        <end position="41"/>
    </location>
</feature>
<dbReference type="EMBL" id="WAAU01000013">
    <property type="protein sequence ID" value="KAB1158357.1"/>
    <property type="molecule type" value="Genomic_DNA"/>
</dbReference>
<dbReference type="AlphaFoldDB" id="A0A7J5AL72"/>
<dbReference type="RefSeq" id="WP_150899781.1">
    <property type="nucleotide sequence ID" value="NZ_CBDCSN010000002.1"/>
</dbReference>
<reference evidence="8 9" key="1">
    <citation type="submission" date="2019-09" db="EMBL/GenBank/DDBJ databases">
        <authorList>
            <person name="Cao W.R."/>
        </authorList>
    </citation>
    <scope>NUCLEOTIDE SEQUENCE [LARGE SCALE GENOMIC DNA]</scope>
    <source>
        <strain evidence="9">a4</strain>
    </source>
</reference>
<organism evidence="8 9">
    <name type="scientific">Tenacibaculum aiptasiae</name>
    <dbReference type="NCBI Taxonomy" id="426481"/>
    <lineage>
        <taxon>Bacteria</taxon>
        <taxon>Pseudomonadati</taxon>
        <taxon>Bacteroidota</taxon>
        <taxon>Flavobacteriia</taxon>
        <taxon>Flavobacteriales</taxon>
        <taxon>Flavobacteriaceae</taxon>
        <taxon>Tenacibaculum</taxon>
    </lineage>
</organism>
<evidence type="ECO:0000256" key="4">
    <source>
        <dbReference type="ARBA" id="ARBA00022679"/>
    </source>
</evidence>
<dbReference type="PIRSF" id="PIRSF026649">
    <property type="entry name" value="MsbB"/>
    <property type="match status" value="1"/>
</dbReference>
<keyword evidence="9" id="KW-1185">Reference proteome</keyword>
<keyword evidence="5 7" id="KW-0472">Membrane</keyword>
<keyword evidence="6 8" id="KW-0012">Acyltransferase</keyword>
<evidence type="ECO:0000256" key="3">
    <source>
        <dbReference type="ARBA" id="ARBA00022519"/>
    </source>
</evidence>
<dbReference type="GO" id="GO:0005886">
    <property type="term" value="C:plasma membrane"/>
    <property type="evidence" value="ECO:0007669"/>
    <property type="project" value="UniProtKB-SubCell"/>
</dbReference>
<keyword evidence="3" id="KW-0997">Cell inner membrane</keyword>
<dbReference type="CDD" id="cd07984">
    <property type="entry name" value="LPLAT_LABLAT-like"/>
    <property type="match status" value="1"/>
</dbReference>
<dbReference type="GO" id="GO:0009247">
    <property type="term" value="P:glycolipid biosynthetic process"/>
    <property type="evidence" value="ECO:0007669"/>
    <property type="project" value="UniProtKB-ARBA"/>
</dbReference>
<sequence>MQLLLFSIVYPIVWLISRLPMRILYFFSDIFFLILYYLVGYRKKVVEANIKMAFPEKNDSEVKKISKKFFRHFVDLIFESVKAFTISEKEILKRYKYKNPELINEIAAKGKSIALVGAHQANWEWSINLPLVLNINVAGAYTKLGNKYFEKKVKESRMKFGITGFKTSETVKGIHKDYMNKIQSLYILLSDQSPQVHKTHYWTEFMGVKVPIHTGAEMLAKKYDFVVVNYVAKKIKRGYFETHFELITENPKEFDNYQITDKYLKITEKNIKDQPEFYLWSHKRFKHRDKYEEWRKNYKASRK</sequence>
<gene>
    <name evidence="8" type="ORF">F7018_09250</name>
</gene>